<dbReference type="InParanoid" id="A0A0V0QNX7"/>
<accession>A0A0V0QNX7</accession>
<protein>
    <submittedName>
        <fullName evidence="1">Uncharacterized protein</fullName>
    </submittedName>
</protein>
<dbReference type="Proteomes" id="UP000054937">
    <property type="component" value="Unassembled WGS sequence"/>
</dbReference>
<gene>
    <name evidence="1" type="ORF">PPERSA_12429</name>
</gene>
<reference evidence="1 2" key="1">
    <citation type="journal article" date="2015" name="Sci. Rep.">
        <title>Genome of the facultative scuticociliatosis pathogen Pseudocohnilembus persalinus provides insight into its virulence through horizontal gene transfer.</title>
        <authorList>
            <person name="Xiong J."/>
            <person name="Wang G."/>
            <person name="Cheng J."/>
            <person name="Tian M."/>
            <person name="Pan X."/>
            <person name="Warren A."/>
            <person name="Jiang C."/>
            <person name="Yuan D."/>
            <person name="Miao W."/>
        </authorList>
    </citation>
    <scope>NUCLEOTIDE SEQUENCE [LARGE SCALE GENOMIC DNA]</scope>
    <source>
        <strain evidence="1">36N120E</strain>
    </source>
</reference>
<evidence type="ECO:0000313" key="2">
    <source>
        <dbReference type="Proteomes" id="UP000054937"/>
    </source>
</evidence>
<proteinExistence type="predicted"/>
<dbReference type="AlphaFoldDB" id="A0A0V0QNX7"/>
<organism evidence="1 2">
    <name type="scientific">Pseudocohnilembus persalinus</name>
    <name type="common">Ciliate</name>
    <dbReference type="NCBI Taxonomy" id="266149"/>
    <lineage>
        <taxon>Eukaryota</taxon>
        <taxon>Sar</taxon>
        <taxon>Alveolata</taxon>
        <taxon>Ciliophora</taxon>
        <taxon>Intramacronucleata</taxon>
        <taxon>Oligohymenophorea</taxon>
        <taxon>Scuticociliatia</taxon>
        <taxon>Philasterida</taxon>
        <taxon>Pseudocohnilembidae</taxon>
        <taxon>Pseudocohnilembus</taxon>
    </lineage>
</organism>
<name>A0A0V0QNX7_PSEPJ</name>
<evidence type="ECO:0000313" key="1">
    <source>
        <dbReference type="EMBL" id="KRX03982.1"/>
    </source>
</evidence>
<dbReference type="EMBL" id="LDAU01000122">
    <property type="protein sequence ID" value="KRX03982.1"/>
    <property type="molecule type" value="Genomic_DNA"/>
</dbReference>
<sequence length="202" mass="23775">MGTCMAKQKSYQDYNKQTQQYNISGKIQDKKLENIPNQYKIQSNKQENILNGQKTSIGSNKSSDIQQQQNLDDSILYYGSSKNCVKIYMKWEQPQNGDEKMQKVCEVKQIQIKNNKNNKKVNKETTNQFKTEKQQQHFKQNQNNQNSKECIFLRLGRQSHIKQSKDLQQKSVKKNIKNLQDKKNEDNTQSEEQTTMCIKQLI</sequence>
<keyword evidence="2" id="KW-1185">Reference proteome</keyword>
<comment type="caution">
    <text evidence="1">The sequence shown here is derived from an EMBL/GenBank/DDBJ whole genome shotgun (WGS) entry which is preliminary data.</text>
</comment>